<comment type="caution">
    <text evidence="4">The sequence shown here is derived from an EMBL/GenBank/DDBJ whole genome shotgun (WGS) entry which is preliminary data.</text>
</comment>
<dbReference type="Gene3D" id="3.40.309.10">
    <property type="entry name" value="Aldehyde Dehydrogenase, Chain A, domain 2"/>
    <property type="match status" value="1"/>
</dbReference>
<dbReference type="InterPro" id="IPR050485">
    <property type="entry name" value="Proline_metab_enzyme"/>
</dbReference>
<keyword evidence="2" id="KW-0520">NAD</keyword>
<dbReference type="InterPro" id="IPR016162">
    <property type="entry name" value="Ald_DH_N"/>
</dbReference>
<evidence type="ECO:0000259" key="3">
    <source>
        <dbReference type="Pfam" id="PF00171"/>
    </source>
</evidence>
<keyword evidence="5" id="KW-1185">Reference proteome</keyword>
<proteinExistence type="predicted"/>
<dbReference type="GO" id="GO:0003842">
    <property type="term" value="F:L-glutamate gamma-semialdehyde dehydrogenase activity"/>
    <property type="evidence" value="ECO:0007669"/>
    <property type="project" value="TreeGrafter"/>
</dbReference>
<dbReference type="Proteomes" id="UP000663873">
    <property type="component" value="Unassembled WGS sequence"/>
</dbReference>
<dbReference type="InterPro" id="IPR016163">
    <property type="entry name" value="Ald_DH_C"/>
</dbReference>
<dbReference type="EMBL" id="CAJOBP010040418">
    <property type="protein sequence ID" value="CAF4750273.1"/>
    <property type="molecule type" value="Genomic_DNA"/>
</dbReference>
<dbReference type="GO" id="GO:0005759">
    <property type="term" value="C:mitochondrial matrix"/>
    <property type="evidence" value="ECO:0007669"/>
    <property type="project" value="TreeGrafter"/>
</dbReference>
<dbReference type="AlphaFoldDB" id="A0A821LFV4"/>
<protein>
    <recommendedName>
        <fullName evidence="3">Aldehyde dehydrogenase domain-containing protein</fullName>
    </recommendedName>
</protein>
<reference evidence="4" key="1">
    <citation type="submission" date="2021-02" db="EMBL/GenBank/DDBJ databases">
        <authorList>
            <person name="Nowell W R."/>
        </authorList>
    </citation>
    <scope>NUCLEOTIDE SEQUENCE</scope>
</reference>
<feature type="non-terminal residue" evidence="4">
    <location>
        <position position="1"/>
    </location>
</feature>
<dbReference type="Pfam" id="PF00171">
    <property type="entry name" value="Aldedh"/>
    <property type="match status" value="1"/>
</dbReference>
<evidence type="ECO:0000313" key="5">
    <source>
        <dbReference type="Proteomes" id="UP000663873"/>
    </source>
</evidence>
<sequence length="166" mass="18575">NRIRMYIDYARKSSSTKIIFGGECNDSVGFYIQPTLIETADPNHKLMQEEIFGPVVTVYVYDDKKYDETVNLVNQTSNYALTGSIFCQDKTILEKTRDRLVNAAGNLYLNDKSTGSVVNQQPFGGARLSGTNDKAGGPHYIFRFSSPLAIKSMKVPLTTFKHVSME</sequence>
<evidence type="ECO:0000313" key="4">
    <source>
        <dbReference type="EMBL" id="CAF4750273.1"/>
    </source>
</evidence>
<evidence type="ECO:0000256" key="2">
    <source>
        <dbReference type="ARBA" id="ARBA00023027"/>
    </source>
</evidence>
<name>A0A821LFV4_9BILA</name>
<feature type="domain" description="Aldehyde dehydrogenase" evidence="3">
    <location>
        <begin position="2"/>
        <end position="145"/>
    </location>
</feature>
<dbReference type="InterPro" id="IPR015590">
    <property type="entry name" value="Aldehyde_DH_dom"/>
</dbReference>
<evidence type="ECO:0000256" key="1">
    <source>
        <dbReference type="ARBA" id="ARBA00023002"/>
    </source>
</evidence>
<gene>
    <name evidence="4" type="ORF">UJA718_LOCUS38882</name>
</gene>
<dbReference type="PANTHER" id="PTHR42862">
    <property type="entry name" value="DELTA-1-PYRROLINE-5-CARBOXYLATE DEHYDROGENASE 1, ISOFORM A-RELATED"/>
    <property type="match status" value="1"/>
</dbReference>
<dbReference type="PANTHER" id="PTHR42862:SF1">
    <property type="entry name" value="DELTA-1-PYRROLINE-5-CARBOXYLATE DEHYDROGENASE 2, ISOFORM A-RELATED"/>
    <property type="match status" value="1"/>
</dbReference>
<dbReference type="GO" id="GO:0010133">
    <property type="term" value="P:L-proline catabolic process to L-glutamate"/>
    <property type="evidence" value="ECO:0007669"/>
    <property type="project" value="TreeGrafter"/>
</dbReference>
<organism evidence="4 5">
    <name type="scientific">Rotaria socialis</name>
    <dbReference type="NCBI Taxonomy" id="392032"/>
    <lineage>
        <taxon>Eukaryota</taxon>
        <taxon>Metazoa</taxon>
        <taxon>Spiralia</taxon>
        <taxon>Gnathifera</taxon>
        <taxon>Rotifera</taxon>
        <taxon>Eurotatoria</taxon>
        <taxon>Bdelloidea</taxon>
        <taxon>Philodinida</taxon>
        <taxon>Philodinidae</taxon>
        <taxon>Rotaria</taxon>
    </lineage>
</organism>
<keyword evidence="1" id="KW-0560">Oxidoreductase</keyword>
<dbReference type="InterPro" id="IPR016161">
    <property type="entry name" value="Ald_DH/histidinol_DH"/>
</dbReference>
<dbReference type="SUPFAM" id="SSF53720">
    <property type="entry name" value="ALDH-like"/>
    <property type="match status" value="1"/>
</dbReference>
<accession>A0A821LFV4</accession>
<dbReference type="Gene3D" id="3.40.605.10">
    <property type="entry name" value="Aldehyde Dehydrogenase, Chain A, domain 1"/>
    <property type="match status" value="1"/>
</dbReference>